<evidence type="ECO:0008006" key="4">
    <source>
        <dbReference type="Google" id="ProtNLM"/>
    </source>
</evidence>
<keyword evidence="1" id="KW-1133">Transmembrane helix</keyword>
<reference evidence="2" key="2">
    <citation type="journal article" date="2023" name="Int. J. Mol. Sci.">
        <title>De Novo Assembly and Annotation of 11 Diverse Shrub Willow (Salix) Genomes Reveals Novel Gene Organization in Sex-Linked Regions.</title>
        <authorList>
            <person name="Hyden B."/>
            <person name="Feng K."/>
            <person name="Yates T.B."/>
            <person name="Jawdy S."/>
            <person name="Cereghino C."/>
            <person name="Smart L.B."/>
            <person name="Muchero W."/>
        </authorList>
    </citation>
    <scope>NUCLEOTIDE SEQUENCE</scope>
    <source>
        <tissue evidence="2">Shoot tip</tissue>
    </source>
</reference>
<name>A0ABQ9BZZ0_9ROSI</name>
<dbReference type="Proteomes" id="UP001141253">
    <property type="component" value="Chromosome 2"/>
</dbReference>
<proteinExistence type="predicted"/>
<dbReference type="EMBL" id="JAPFFI010000006">
    <property type="protein sequence ID" value="KAJ6392499.1"/>
    <property type="molecule type" value="Genomic_DNA"/>
</dbReference>
<keyword evidence="1" id="KW-0472">Membrane</keyword>
<feature type="transmembrane region" description="Helical" evidence="1">
    <location>
        <begin position="47"/>
        <end position="69"/>
    </location>
</feature>
<evidence type="ECO:0000313" key="2">
    <source>
        <dbReference type="EMBL" id="KAJ6392499.1"/>
    </source>
</evidence>
<sequence>MRSRWWILSWLRLYRTTSSLHQLVLGSFYSRFFDVVFKFFVGLVQDFRLLVFLDVYGYLGFYDFVALWIF</sequence>
<reference evidence="2" key="1">
    <citation type="submission" date="2022-10" db="EMBL/GenBank/DDBJ databases">
        <authorList>
            <person name="Hyden B.L."/>
            <person name="Feng K."/>
            <person name="Yates T."/>
            <person name="Jawdy S."/>
            <person name="Smart L.B."/>
            <person name="Muchero W."/>
        </authorList>
    </citation>
    <scope>NUCLEOTIDE SEQUENCE</scope>
    <source>
        <tissue evidence="2">Shoot tip</tissue>
    </source>
</reference>
<gene>
    <name evidence="2" type="ORF">OIU77_026290</name>
</gene>
<protein>
    <recommendedName>
        <fullName evidence="4">Transmembrane protein</fullName>
    </recommendedName>
</protein>
<evidence type="ECO:0000313" key="3">
    <source>
        <dbReference type="Proteomes" id="UP001141253"/>
    </source>
</evidence>
<comment type="caution">
    <text evidence="2">The sequence shown here is derived from an EMBL/GenBank/DDBJ whole genome shotgun (WGS) entry which is preliminary data.</text>
</comment>
<keyword evidence="3" id="KW-1185">Reference proteome</keyword>
<accession>A0ABQ9BZZ0</accession>
<keyword evidence="1" id="KW-0812">Transmembrane</keyword>
<organism evidence="2 3">
    <name type="scientific">Salix suchowensis</name>
    <dbReference type="NCBI Taxonomy" id="1278906"/>
    <lineage>
        <taxon>Eukaryota</taxon>
        <taxon>Viridiplantae</taxon>
        <taxon>Streptophyta</taxon>
        <taxon>Embryophyta</taxon>
        <taxon>Tracheophyta</taxon>
        <taxon>Spermatophyta</taxon>
        <taxon>Magnoliopsida</taxon>
        <taxon>eudicotyledons</taxon>
        <taxon>Gunneridae</taxon>
        <taxon>Pentapetalae</taxon>
        <taxon>rosids</taxon>
        <taxon>fabids</taxon>
        <taxon>Malpighiales</taxon>
        <taxon>Salicaceae</taxon>
        <taxon>Saliceae</taxon>
        <taxon>Salix</taxon>
    </lineage>
</organism>
<evidence type="ECO:0000256" key="1">
    <source>
        <dbReference type="SAM" id="Phobius"/>
    </source>
</evidence>